<keyword evidence="1" id="KW-0472">Membrane</keyword>
<comment type="caution">
    <text evidence="2">The sequence shown here is derived from an EMBL/GenBank/DDBJ whole genome shotgun (WGS) entry which is preliminary data.</text>
</comment>
<accession>A0A4C1TIP9</accession>
<evidence type="ECO:0000256" key="1">
    <source>
        <dbReference type="SAM" id="Phobius"/>
    </source>
</evidence>
<feature type="transmembrane region" description="Helical" evidence="1">
    <location>
        <begin position="21"/>
        <end position="44"/>
    </location>
</feature>
<dbReference type="Proteomes" id="UP000299102">
    <property type="component" value="Unassembled WGS sequence"/>
</dbReference>
<dbReference type="EMBL" id="BGZK01000057">
    <property type="protein sequence ID" value="GBP13470.1"/>
    <property type="molecule type" value="Genomic_DNA"/>
</dbReference>
<keyword evidence="1" id="KW-1133">Transmembrane helix</keyword>
<proteinExistence type="predicted"/>
<reference evidence="2 3" key="1">
    <citation type="journal article" date="2019" name="Commun. Biol.">
        <title>The bagworm genome reveals a unique fibroin gene that provides high tensile strength.</title>
        <authorList>
            <person name="Kono N."/>
            <person name="Nakamura H."/>
            <person name="Ohtoshi R."/>
            <person name="Tomita M."/>
            <person name="Numata K."/>
            <person name="Arakawa K."/>
        </authorList>
    </citation>
    <scope>NUCLEOTIDE SEQUENCE [LARGE SCALE GENOMIC DNA]</scope>
</reference>
<sequence>MRSACTPETQRRRNPGVWSKAAVIELQATSVEILCAGLLDFWILKSSQLSRQMRHHSLTVYRRVGAASVVTFPALIKSSRSSLRFYQWRRKAWATWATAYGLAVQGASRLQNLYYALLKRHAYKRE</sequence>
<dbReference type="AlphaFoldDB" id="A0A4C1TIP9"/>
<gene>
    <name evidence="2" type="ORF">EVAR_4220_1</name>
</gene>
<evidence type="ECO:0000313" key="2">
    <source>
        <dbReference type="EMBL" id="GBP13470.1"/>
    </source>
</evidence>
<evidence type="ECO:0000313" key="3">
    <source>
        <dbReference type="Proteomes" id="UP000299102"/>
    </source>
</evidence>
<protein>
    <submittedName>
        <fullName evidence="2">Uncharacterized protein</fullName>
    </submittedName>
</protein>
<keyword evidence="1" id="KW-0812">Transmembrane</keyword>
<keyword evidence="3" id="KW-1185">Reference proteome</keyword>
<organism evidence="2 3">
    <name type="scientific">Eumeta variegata</name>
    <name type="common">Bagworm moth</name>
    <name type="synonym">Eumeta japonica</name>
    <dbReference type="NCBI Taxonomy" id="151549"/>
    <lineage>
        <taxon>Eukaryota</taxon>
        <taxon>Metazoa</taxon>
        <taxon>Ecdysozoa</taxon>
        <taxon>Arthropoda</taxon>
        <taxon>Hexapoda</taxon>
        <taxon>Insecta</taxon>
        <taxon>Pterygota</taxon>
        <taxon>Neoptera</taxon>
        <taxon>Endopterygota</taxon>
        <taxon>Lepidoptera</taxon>
        <taxon>Glossata</taxon>
        <taxon>Ditrysia</taxon>
        <taxon>Tineoidea</taxon>
        <taxon>Psychidae</taxon>
        <taxon>Oiketicinae</taxon>
        <taxon>Eumeta</taxon>
    </lineage>
</organism>
<name>A0A4C1TIP9_EUMVA</name>